<dbReference type="InterPro" id="IPR043751">
    <property type="entry name" value="DUF5696"/>
</dbReference>
<dbReference type="CDD" id="cd14244">
    <property type="entry name" value="GH_101_like"/>
    <property type="match status" value="1"/>
</dbReference>
<proteinExistence type="predicted"/>
<keyword evidence="2" id="KW-1185">Reference proteome</keyword>
<dbReference type="InterPro" id="IPR025706">
    <property type="entry name" value="Endoa_GalNAc"/>
</dbReference>
<dbReference type="Pfam" id="PF18952">
    <property type="entry name" value="DUF5696"/>
    <property type="match status" value="1"/>
</dbReference>
<reference evidence="1" key="1">
    <citation type="submission" date="2018-08" db="EMBL/GenBank/DDBJ databases">
        <title>A genome reference for cultivated species of the human gut microbiota.</title>
        <authorList>
            <person name="Zou Y."/>
            <person name="Xue W."/>
            <person name="Luo G."/>
        </authorList>
    </citation>
    <scope>NUCLEOTIDE SEQUENCE [LARGE SCALE GENOMIC DNA]</scope>
    <source>
        <strain evidence="1">TF05-5AC</strain>
    </source>
</reference>
<comment type="caution">
    <text evidence="1">The sequence shown here is derived from an EMBL/GenBank/DDBJ whole genome shotgun (WGS) entry which is preliminary data.</text>
</comment>
<protein>
    <recommendedName>
        <fullName evidence="3">Endo-alpha-N-acetylgalactosaminidase domain-containing protein</fullName>
    </recommendedName>
</protein>
<dbReference type="GO" id="GO:0033926">
    <property type="term" value="F:endo-alpha-N-acetylgalactosaminidase activity"/>
    <property type="evidence" value="ECO:0007669"/>
    <property type="project" value="InterPro"/>
</dbReference>
<evidence type="ECO:0008006" key="3">
    <source>
        <dbReference type="Google" id="ProtNLM"/>
    </source>
</evidence>
<name>A0A3E3IBI6_9FIRM</name>
<accession>A0A3E3IBI6</accession>
<dbReference type="Proteomes" id="UP000260812">
    <property type="component" value="Unassembled WGS sequence"/>
</dbReference>
<evidence type="ECO:0000313" key="1">
    <source>
        <dbReference type="EMBL" id="RGE64439.1"/>
    </source>
</evidence>
<dbReference type="RefSeq" id="WP_117544002.1">
    <property type="nucleotide sequence ID" value="NZ_QVLV01000002.1"/>
</dbReference>
<dbReference type="Gene3D" id="3.20.20.80">
    <property type="entry name" value="Glycosidases"/>
    <property type="match status" value="1"/>
</dbReference>
<dbReference type="AlphaFoldDB" id="A0A3E3IBI6"/>
<organism evidence="1 2">
    <name type="scientific">Eisenbergiella massiliensis</name>
    <dbReference type="NCBI Taxonomy" id="1720294"/>
    <lineage>
        <taxon>Bacteria</taxon>
        <taxon>Bacillati</taxon>
        <taxon>Bacillota</taxon>
        <taxon>Clostridia</taxon>
        <taxon>Lachnospirales</taxon>
        <taxon>Lachnospiraceae</taxon>
        <taxon>Eisenbergiella</taxon>
    </lineage>
</organism>
<evidence type="ECO:0000313" key="2">
    <source>
        <dbReference type="Proteomes" id="UP000260812"/>
    </source>
</evidence>
<sequence length="640" mass="72829">MIRTEASGITLNLNQDTLHVEIKAGVSEWKWAENFRPVIVTQEEVIDFSRWQEIVHETFESGVGKGIRSSYRKLDGAEDSYAFETSVWVEEMEEDCPGSSAKLFGRVHFEWIPICEKGLSVKEVRWPGCMEFDSPSQAWQTLVNEGQGLLIPNTWENEAGALSFNGRFLTAGGYMPWYGQVKDQAGYIAIAATPWNAGAWLEHPAGGPYTHIGTWWEPSLGKMDYRRCMEYIFAQGCDYNDLCKIYRSYVKDSGLFVSLAEKAARVPSVKDLVGCSIMHCGIKTNVNPESDFFDKEDPEKNNHVTLFSVREKQMESLKGMGVEKLFLHLDGWAQPGYDNQHPDYRNACAEAGGWEGMKSLVDTVHRCGFLFGIHDQYRDYYFDAKTYDEEYATRLPDGTIPAHKRWAGGPQTYLCGTQAPYYVKRNFQDLFRHGIKLDGTYLDVFTCNEGDECDNPRHRMTRRECYEYRKQCFDWLLARGILTSSEEVSDWSMQSLIFCHYAPYAFMLKAPGTPREGIPVPLFNLVYHDCVLEPWMMDKPDGSEDMMGYALLNAGMPYLIRDGAYENTDGSFTDSSGMGIEEMIARCKVVQELHEKLAFCEMTRHELLDDTGKKQRTVFSDGTCVSVDLGTGEYEISTAQ</sequence>
<gene>
    <name evidence="1" type="ORF">DXC51_05155</name>
</gene>
<dbReference type="EMBL" id="QVLV01000002">
    <property type="protein sequence ID" value="RGE64439.1"/>
    <property type="molecule type" value="Genomic_DNA"/>
</dbReference>
<dbReference type="GeneID" id="97986286"/>